<name>A0A8J7LLQ4_9FLAO</name>
<dbReference type="RefSeq" id="WP_199112077.1">
    <property type="nucleotide sequence ID" value="NZ_JAELVQ010000001.1"/>
</dbReference>
<reference evidence="1" key="1">
    <citation type="submission" date="2020-12" db="EMBL/GenBank/DDBJ databases">
        <title>Snuella sp. nov., isolated from sediment in Incheon.</title>
        <authorList>
            <person name="Kim W."/>
        </authorList>
    </citation>
    <scope>NUCLEOTIDE SEQUENCE</scope>
    <source>
        <strain evidence="1">CAU 1569</strain>
    </source>
</reference>
<evidence type="ECO:0000313" key="2">
    <source>
        <dbReference type="Proteomes" id="UP000610931"/>
    </source>
</evidence>
<dbReference type="Proteomes" id="UP000610931">
    <property type="component" value="Unassembled WGS sequence"/>
</dbReference>
<dbReference type="InterPro" id="IPR036583">
    <property type="entry name" value="23S_rRNA_IVS_sf"/>
</dbReference>
<dbReference type="CDD" id="cd16377">
    <property type="entry name" value="23S_rRNA_IVP_like"/>
    <property type="match status" value="1"/>
</dbReference>
<dbReference type="NCBIfam" id="TIGR02436">
    <property type="entry name" value="four helix bundle protein"/>
    <property type="match status" value="1"/>
</dbReference>
<dbReference type="Pfam" id="PF05635">
    <property type="entry name" value="23S_rRNA_IVP"/>
    <property type="match status" value="1"/>
</dbReference>
<comment type="caution">
    <text evidence="1">The sequence shown here is derived from an EMBL/GenBank/DDBJ whole genome shotgun (WGS) entry which is preliminary data.</text>
</comment>
<keyword evidence="2" id="KW-1185">Reference proteome</keyword>
<accession>A0A8J7LLQ4</accession>
<dbReference type="SUPFAM" id="SSF158446">
    <property type="entry name" value="IVS-encoded protein-like"/>
    <property type="match status" value="1"/>
</dbReference>
<dbReference type="AlphaFoldDB" id="A0A8J7LLQ4"/>
<organism evidence="1 2">
    <name type="scientific">Snuella sedimenti</name>
    <dbReference type="NCBI Taxonomy" id="2798802"/>
    <lineage>
        <taxon>Bacteria</taxon>
        <taxon>Pseudomonadati</taxon>
        <taxon>Bacteroidota</taxon>
        <taxon>Flavobacteriia</taxon>
        <taxon>Flavobacteriales</taxon>
        <taxon>Flavobacteriaceae</taxon>
        <taxon>Snuella</taxon>
    </lineage>
</organism>
<dbReference type="PANTHER" id="PTHR38471:SF2">
    <property type="entry name" value="FOUR HELIX BUNDLE PROTEIN"/>
    <property type="match status" value="1"/>
</dbReference>
<dbReference type="InterPro" id="IPR012657">
    <property type="entry name" value="23S_rRNA-intervening_sequence"/>
</dbReference>
<evidence type="ECO:0000313" key="1">
    <source>
        <dbReference type="EMBL" id="MBJ6366594.1"/>
    </source>
</evidence>
<proteinExistence type="predicted"/>
<protein>
    <submittedName>
        <fullName evidence="1">Four helix bundle protein</fullName>
    </submittedName>
</protein>
<dbReference type="PANTHER" id="PTHR38471">
    <property type="entry name" value="FOUR HELIX BUNDLE PROTEIN"/>
    <property type="match status" value="1"/>
</dbReference>
<gene>
    <name evidence="1" type="ORF">JF259_00705</name>
</gene>
<dbReference type="Gene3D" id="1.20.1440.60">
    <property type="entry name" value="23S rRNA-intervening sequence"/>
    <property type="match status" value="1"/>
</dbReference>
<dbReference type="EMBL" id="JAELVQ010000001">
    <property type="protein sequence ID" value="MBJ6366594.1"/>
    <property type="molecule type" value="Genomic_DNA"/>
</dbReference>
<sequence>MKSYTELDVWIEGRKLVSLIYSMTKTFPNEELYGMTNQIRRCSVSIPSNIAEGCGRQTPKETIHYLYISRGSLYELETQLYLAADLSYIGVDDLENVLSQIETTKKTVKWFHKLL</sequence>